<keyword evidence="3" id="KW-1185">Reference proteome</keyword>
<proteinExistence type="predicted"/>
<dbReference type="NCBIfam" id="TIGR04490">
    <property type="entry name" value="SoxZ_true"/>
    <property type="match status" value="1"/>
</dbReference>
<evidence type="ECO:0000313" key="3">
    <source>
        <dbReference type="Proteomes" id="UP000526408"/>
    </source>
</evidence>
<evidence type="ECO:0000313" key="2">
    <source>
        <dbReference type="EMBL" id="NKX45744.1"/>
    </source>
</evidence>
<dbReference type="AlphaFoldDB" id="A0A7X6H0G1"/>
<dbReference type="Gene3D" id="2.60.40.10">
    <property type="entry name" value="Immunoglobulins"/>
    <property type="match status" value="1"/>
</dbReference>
<dbReference type="InterPro" id="IPR030995">
    <property type="entry name" value="SoxZ"/>
</dbReference>
<comment type="caution">
    <text evidence="2">The sequence shown here is derived from an EMBL/GenBank/DDBJ whole genome shotgun (WGS) entry which is preliminary data.</text>
</comment>
<reference evidence="2 3" key="1">
    <citation type="submission" date="2020-04" db="EMBL/GenBank/DDBJ databases">
        <authorList>
            <person name="Yoon J."/>
        </authorList>
    </citation>
    <scope>NUCLEOTIDE SEQUENCE [LARGE SCALE GENOMIC DNA]</scope>
    <source>
        <strain evidence="2 3">KMU-115</strain>
    </source>
</reference>
<dbReference type="Pfam" id="PF08770">
    <property type="entry name" value="SoxZ"/>
    <property type="match status" value="1"/>
</dbReference>
<dbReference type="InterPro" id="IPR013783">
    <property type="entry name" value="Ig-like_fold"/>
</dbReference>
<dbReference type="EMBL" id="JAAZQQ010000005">
    <property type="protein sequence ID" value="NKX45744.1"/>
    <property type="molecule type" value="Genomic_DNA"/>
</dbReference>
<name>A0A7X6H0G1_9RHOB</name>
<dbReference type="Proteomes" id="UP000526408">
    <property type="component" value="Unassembled WGS sequence"/>
</dbReference>
<organism evidence="2 3">
    <name type="scientific">Roseicyclus persicicus</name>
    <dbReference type="NCBI Taxonomy" id="2650661"/>
    <lineage>
        <taxon>Bacteria</taxon>
        <taxon>Pseudomonadati</taxon>
        <taxon>Pseudomonadota</taxon>
        <taxon>Alphaproteobacteria</taxon>
        <taxon>Rhodobacterales</taxon>
        <taxon>Roseobacteraceae</taxon>
        <taxon>Roseicyclus</taxon>
    </lineage>
</organism>
<dbReference type="SUPFAM" id="SSF81296">
    <property type="entry name" value="E set domains"/>
    <property type="match status" value="1"/>
</dbReference>
<dbReference type="RefSeq" id="WP_168624129.1">
    <property type="nucleotide sequence ID" value="NZ_JAAZQQ010000005.1"/>
</dbReference>
<feature type="domain" description="Sulphur oxidation protein SoxZ" evidence="1">
    <location>
        <begin position="10"/>
        <end position="104"/>
    </location>
</feature>
<gene>
    <name evidence="2" type="primary">soxZ</name>
    <name evidence="2" type="ORF">HCU73_14200</name>
</gene>
<dbReference type="InterPro" id="IPR014756">
    <property type="entry name" value="Ig_E-set"/>
</dbReference>
<evidence type="ECO:0000259" key="1">
    <source>
        <dbReference type="Pfam" id="PF08770"/>
    </source>
</evidence>
<protein>
    <submittedName>
        <fullName evidence="2">Thiosulfate oxidation carrier complex protein SoxZ</fullName>
    </submittedName>
</protein>
<sequence length="109" mass="12049">MAENVTPRVRVPRDATAGEAVSVRTLISHPMESGQRRGSDGNLIPRQIINRFTCEFNGEMVIDITIDPAVSTNPYFQFDATVNESGTFQFTWYDDDGSVYTDTADIAVA</sequence>
<dbReference type="InterPro" id="IPR014880">
    <property type="entry name" value="SoxZ_dom"/>
</dbReference>
<accession>A0A7X6H0G1</accession>